<evidence type="ECO:0008006" key="3">
    <source>
        <dbReference type="Google" id="ProtNLM"/>
    </source>
</evidence>
<dbReference type="AlphaFoldDB" id="A0A0H3F4R8"/>
<dbReference type="PANTHER" id="PTHR33840">
    <property type="match status" value="1"/>
</dbReference>
<evidence type="ECO:0000313" key="2">
    <source>
        <dbReference type="Proteomes" id="UP000007257"/>
    </source>
</evidence>
<proteinExistence type="predicted"/>
<sequence>MDVESLTAAAMRAQLGEDAKLGNCTRTWNLGFFFDGIHRNIEQDAPENRLSNVGRLFRAFPDLNKNTSRESYDAFYISGLGTPFHENLTSKLHAIMDGAQGSALDDLKDLPGDIAEEAGIELFKTGKWWEVLKDVGKKLINPTELLKLTGDITKSAVKKVSIEATPWLRDNPVIADMLVTGVDTRITSTKTSFEEAFKEAKNKSQVPIKLISVSLFGYDLGATLARKFLDTLLDDICQKQGDKYVYQGIPVEIIFAGLFDCARHTPASNNNGVDWFVGAFGGPIRGISILLGDKYVDQDTPLPVAVKSALHLVAAHETRVWRSLYRLGGDKQKYREELLPGCSEDVGGGLKPDEQKPSAELCRVALHRMYREATLAGVPFPDFQTLDKTDTDVASYFIMENSVKEKSVAEWTALYQQAVPFKNLSVAAQNLHLDSYIDWLGRQFYLYRSQCMKYAEQRGQVMASAGASAGLLGISPKAQETASDIRNEIDILRKHWGWLDDVHRAALSMQNAMEIRGSHDTRRQLVPDVYIPALRRAKKFLAYGHAAYEGLPPPWPEDSAPSEIYAWFVHDVQKVDKGAGISEDFLVIRSMEMPDS</sequence>
<dbReference type="EMBL" id="CP002505">
    <property type="protein sequence ID" value="ADW71762.1"/>
    <property type="molecule type" value="Genomic_DNA"/>
</dbReference>
<dbReference type="PANTHER" id="PTHR33840:SF1">
    <property type="entry name" value="TLE1 PHOSPHOLIPASE DOMAIN-CONTAINING PROTEIN"/>
    <property type="match status" value="1"/>
</dbReference>
<dbReference type="eggNOG" id="COG3673">
    <property type="taxonomic scope" value="Bacteria"/>
</dbReference>
<organism evidence="1 2">
    <name type="scientific">Rahnella sp. (strain Y9602)</name>
    <dbReference type="NCBI Taxonomy" id="2703885"/>
    <lineage>
        <taxon>Bacteria</taxon>
        <taxon>Pseudomonadati</taxon>
        <taxon>Pseudomonadota</taxon>
        <taxon>Gammaproteobacteria</taxon>
        <taxon>Enterobacterales</taxon>
        <taxon>Yersiniaceae</taxon>
        <taxon>Rahnella</taxon>
    </lineage>
</organism>
<dbReference type="RefSeq" id="WP_013573480.1">
    <property type="nucleotide sequence ID" value="NC_015061.1"/>
</dbReference>
<evidence type="ECO:0000313" key="1">
    <source>
        <dbReference type="EMBL" id="ADW71762.1"/>
    </source>
</evidence>
<reference evidence="2" key="1">
    <citation type="submission" date="2011-01" db="EMBL/GenBank/DDBJ databases">
        <title>Complete sequence of chromosome of Rahnella sp. Y9602.</title>
        <authorList>
            <consortium name="US DOE Joint Genome Institute"/>
            <person name="Lucas S."/>
            <person name="Copeland A."/>
            <person name="Lapidus A."/>
            <person name="Cheng J.-F."/>
            <person name="Goodwin L."/>
            <person name="Pitluck S."/>
            <person name="Lu M."/>
            <person name="Detter J.C."/>
            <person name="Han C."/>
            <person name="Tapia R."/>
            <person name="Land M."/>
            <person name="Hauser L."/>
            <person name="Kyrpides N."/>
            <person name="Ivanova N."/>
            <person name="Ovchinnikova G."/>
            <person name="Pagani I."/>
            <person name="Sobecky P.A."/>
            <person name="Martinez R.J."/>
            <person name="Woyke T."/>
        </authorList>
    </citation>
    <scope>NUCLEOTIDE SEQUENCE [LARGE SCALE GENOMIC DNA]</scope>
    <source>
        <strain evidence="2">Y9602</strain>
    </source>
</reference>
<dbReference type="HOGENOM" id="CLU_032470_0_0_6"/>
<accession>A0A0H3F4R8</accession>
<dbReference type="Proteomes" id="UP000007257">
    <property type="component" value="Chromosome"/>
</dbReference>
<dbReference type="KEGG" id="rah:Rahaq_0132"/>
<protein>
    <recommendedName>
        <fullName evidence="3">DUF2235 domain-containing protein</fullName>
    </recommendedName>
</protein>
<gene>
    <name evidence="1" type="ordered locus">Rahaq_0132</name>
</gene>
<name>A0A0H3F4R8_RAHSY</name>
<dbReference type="OrthoDB" id="4378831at2"/>
<reference evidence="1 2" key="2">
    <citation type="journal article" date="2012" name="J. Bacteriol.">
        <title>Complete Genome Sequence of Rahnella sp. Strain Y9602, a Gammaproteobacterium Isolate from Metal- and Radionuclide-Contaminated Soil.</title>
        <authorList>
            <person name="Martinez R.J."/>
            <person name="Bruce D."/>
            <person name="Detter C."/>
            <person name="Goodwin L.A."/>
            <person name="Han J."/>
            <person name="Han C.S."/>
            <person name="Held B."/>
            <person name="Land M.L."/>
            <person name="Mikhailova N."/>
            <person name="Nolan M."/>
            <person name="Pennacchio L."/>
            <person name="Pitluck S."/>
            <person name="Tapia R."/>
            <person name="Woyke T."/>
            <person name="Sobecky P.A."/>
        </authorList>
    </citation>
    <scope>NUCLEOTIDE SEQUENCE [LARGE SCALE GENOMIC DNA]</scope>
    <source>
        <strain evidence="1 2">Y9602</strain>
    </source>
</reference>